<sequence length="410" mass="45432">MSEKRKLAVLGGSSIASPLLVEEMAKRTDRTAFEICLIGRTRDKLEKVAAAGAALAKAAQVPLEVTFETDARKGLEGADYILNQIRVGGYKARAYDERFPKQFGILGEETYGPGGMSNALRTIPVVLDYCRMVEEVAPQALMLNLTNPNSYIQYAASRYSKVNIVGVCDSPIGIAENIAAMLGAPLEELWVQYVGMHHFGWVVKAIWNGRDMMPEILSQLDKVPGLPVDVEIAQAMGGIPTSYFKYYYHANRVFDKQKDQEHVRAEQLMELEAQVMSIYEAGNSKPESLNQRGAHWYGAIVVPVMLAHANNANQVFILNIVNGTAIPWMPAHAIVETPTLVTGHGFVPLEPAEAPLDLQAMVRLNATFEMLWSEAVVEKDYSKALRAMMLNHLVHDLDTAKAILKEIWKF</sequence>
<evidence type="ECO:0000256" key="5">
    <source>
        <dbReference type="ARBA" id="ARBA00023211"/>
    </source>
</evidence>
<dbReference type="Pfam" id="PF02056">
    <property type="entry name" value="Glyco_hydro_4"/>
    <property type="match status" value="1"/>
</dbReference>
<dbReference type="SUPFAM" id="SSF56327">
    <property type="entry name" value="LDH C-terminal domain-like"/>
    <property type="match status" value="1"/>
</dbReference>
<keyword evidence="6 11" id="KW-0326">Glycosidase</keyword>
<comment type="cofactor">
    <cofactor evidence="11">
        <name>NAD(+)</name>
        <dbReference type="ChEBI" id="CHEBI:57540"/>
    </cofactor>
    <text evidence="11">Binds 1 NAD(+) per subunit.</text>
</comment>
<feature type="binding site" evidence="8">
    <location>
        <position position="93"/>
    </location>
    <ligand>
        <name>substrate</name>
    </ligand>
</feature>
<dbReference type="Proteomes" id="UP000256388">
    <property type="component" value="Unassembled WGS sequence"/>
</dbReference>
<dbReference type="InterPro" id="IPR036291">
    <property type="entry name" value="NAD(P)-bd_dom_sf"/>
</dbReference>
<protein>
    <submittedName>
        <fullName evidence="13">6-phospho-beta-glucosidase</fullName>
    </submittedName>
</protein>
<proteinExistence type="inferred from homology"/>
<keyword evidence="9" id="KW-0533">Nickel</keyword>
<evidence type="ECO:0000256" key="6">
    <source>
        <dbReference type="ARBA" id="ARBA00023295"/>
    </source>
</evidence>
<accession>A0A347ZNX1</accession>
<evidence type="ECO:0000259" key="12">
    <source>
        <dbReference type="Pfam" id="PF11975"/>
    </source>
</evidence>
<dbReference type="GO" id="GO:0016616">
    <property type="term" value="F:oxidoreductase activity, acting on the CH-OH group of donors, NAD or NADP as acceptor"/>
    <property type="evidence" value="ECO:0007669"/>
    <property type="project" value="InterPro"/>
</dbReference>
<dbReference type="InterPro" id="IPR022616">
    <property type="entry name" value="Glyco_hydro_4_C"/>
</dbReference>
<feature type="binding site" evidence="8">
    <location>
        <position position="147"/>
    </location>
    <ligand>
        <name>substrate</name>
    </ligand>
</feature>
<dbReference type="GO" id="GO:0005975">
    <property type="term" value="P:carbohydrate metabolic process"/>
    <property type="evidence" value="ECO:0007669"/>
    <property type="project" value="InterPro"/>
</dbReference>
<dbReference type="PRINTS" id="PR00732">
    <property type="entry name" value="GLHYDRLASE4"/>
</dbReference>
<evidence type="ECO:0000256" key="4">
    <source>
        <dbReference type="ARBA" id="ARBA00023027"/>
    </source>
</evidence>
<evidence type="ECO:0000256" key="10">
    <source>
        <dbReference type="PIRSR" id="PIRSR601088-4"/>
    </source>
</evidence>
<keyword evidence="9" id="KW-0408">Iron</keyword>
<feature type="binding site" evidence="9">
    <location>
        <position position="198"/>
    </location>
    <ligand>
        <name>Mn(2+)</name>
        <dbReference type="ChEBI" id="CHEBI:29035"/>
    </ligand>
</feature>
<dbReference type="GO" id="GO:0046872">
    <property type="term" value="F:metal ion binding"/>
    <property type="evidence" value="ECO:0007669"/>
    <property type="project" value="UniProtKB-KW"/>
</dbReference>
<comment type="caution">
    <text evidence="13">The sequence shown here is derived from an EMBL/GenBank/DDBJ whole genome shotgun (WGS) entry which is preliminary data.</text>
</comment>
<evidence type="ECO:0000313" key="14">
    <source>
        <dbReference type="Proteomes" id="UP000256388"/>
    </source>
</evidence>
<dbReference type="InterPro" id="IPR001088">
    <property type="entry name" value="Glyco_hydro_4"/>
</dbReference>
<keyword evidence="5 9" id="KW-0464">Manganese</keyword>
<dbReference type="InterPro" id="IPR015955">
    <property type="entry name" value="Lactate_DH/Glyco_Ohase_4_C"/>
</dbReference>
<dbReference type="EMBL" id="QUMS01000002">
    <property type="protein sequence ID" value="REG08605.1"/>
    <property type="molecule type" value="Genomic_DNA"/>
</dbReference>
<organism evidence="13 14">
    <name type="scientific">Pelolinea submarina</name>
    <dbReference type="NCBI Taxonomy" id="913107"/>
    <lineage>
        <taxon>Bacteria</taxon>
        <taxon>Bacillati</taxon>
        <taxon>Chloroflexota</taxon>
        <taxon>Anaerolineae</taxon>
        <taxon>Anaerolineales</taxon>
        <taxon>Anaerolineaceae</taxon>
        <taxon>Pelolinea</taxon>
    </lineage>
</organism>
<feature type="site" description="Increases basicity of active site Tyr" evidence="10">
    <location>
        <position position="109"/>
    </location>
</feature>
<evidence type="ECO:0000256" key="11">
    <source>
        <dbReference type="RuleBase" id="RU361152"/>
    </source>
</evidence>
<dbReference type="Pfam" id="PF11975">
    <property type="entry name" value="Glyco_hydro_4C"/>
    <property type="match status" value="1"/>
</dbReference>
<keyword evidence="9" id="KW-0170">Cobalt</keyword>
<keyword evidence="3 11" id="KW-0378">Hydrolase</keyword>
<dbReference type="AlphaFoldDB" id="A0A347ZNX1"/>
<feature type="active site" description="Proton donor" evidence="7">
    <location>
        <position position="169"/>
    </location>
</feature>
<feature type="binding site" evidence="9">
    <location>
        <position position="168"/>
    </location>
    <ligand>
        <name>Mn(2+)</name>
        <dbReference type="ChEBI" id="CHEBI:29035"/>
    </ligand>
</feature>
<dbReference type="Gene3D" id="3.90.110.10">
    <property type="entry name" value="Lactate dehydrogenase/glycoside hydrolase, family 4, C-terminal"/>
    <property type="match status" value="1"/>
</dbReference>
<reference evidence="13 14" key="1">
    <citation type="submission" date="2018-08" db="EMBL/GenBank/DDBJ databases">
        <title>Genomic Encyclopedia of Type Strains, Phase IV (KMG-IV): sequencing the most valuable type-strain genomes for metagenomic binning, comparative biology and taxonomic classification.</title>
        <authorList>
            <person name="Goeker M."/>
        </authorList>
    </citation>
    <scope>NUCLEOTIDE SEQUENCE [LARGE SCALE GENOMIC DNA]</scope>
    <source>
        <strain evidence="13 14">DSM 23923</strain>
    </source>
</reference>
<dbReference type="GO" id="GO:0004553">
    <property type="term" value="F:hydrolase activity, hydrolyzing O-glycosyl compounds"/>
    <property type="evidence" value="ECO:0007669"/>
    <property type="project" value="InterPro"/>
</dbReference>
<evidence type="ECO:0000256" key="7">
    <source>
        <dbReference type="PIRSR" id="PIRSR601088-1"/>
    </source>
</evidence>
<dbReference type="RefSeq" id="WP_116225256.1">
    <property type="nucleotide sequence ID" value="NZ_AP018437.1"/>
</dbReference>
<gene>
    <name evidence="13" type="ORF">DFR64_1977</name>
</gene>
<evidence type="ECO:0000256" key="2">
    <source>
        <dbReference type="ARBA" id="ARBA00022723"/>
    </source>
</evidence>
<evidence type="ECO:0000313" key="13">
    <source>
        <dbReference type="EMBL" id="REG08605.1"/>
    </source>
</evidence>
<name>A0A347ZNX1_9CHLR</name>
<feature type="active site" description="Proton acceptor" evidence="7">
    <location>
        <position position="243"/>
    </location>
</feature>
<evidence type="ECO:0000256" key="3">
    <source>
        <dbReference type="ARBA" id="ARBA00022801"/>
    </source>
</evidence>
<dbReference type="SUPFAM" id="SSF51735">
    <property type="entry name" value="NAD(P)-binding Rossmann-fold domains"/>
    <property type="match status" value="1"/>
</dbReference>
<dbReference type="OrthoDB" id="9808275at2"/>
<evidence type="ECO:0000256" key="1">
    <source>
        <dbReference type="ARBA" id="ARBA00010141"/>
    </source>
</evidence>
<evidence type="ECO:0000256" key="9">
    <source>
        <dbReference type="PIRSR" id="PIRSR601088-3"/>
    </source>
</evidence>
<dbReference type="PANTHER" id="PTHR32092:SF14">
    <property type="entry name" value="MALTOSE-6'-PHOSPHATE GLUCOSIDASE"/>
    <property type="match status" value="1"/>
</dbReference>
<comment type="similarity">
    <text evidence="1 11">Belongs to the glycosyl hydrolase 4 family.</text>
</comment>
<keyword evidence="4 11" id="KW-0520">NAD</keyword>
<keyword evidence="14" id="KW-1185">Reference proteome</keyword>
<dbReference type="PANTHER" id="PTHR32092">
    <property type="entry name" value="6-PHOSPHO-BETA-GLUCOSIDASE-RELATED"/>
    <property type="match status" value="1"/>
</dbReference>
<evidence type="ECO:0000256" key="8">
    <source>
        <dbReference type="PIRSR" id="PIRSR601088-2"/>
    </source>
</evidence>
<feature type="domain" description="Glycosyl hydrolase family 4 C-terminal" evidence="12">
    <location>
        <begin position="193"/>
        <end position="394"/>
    </location>
</feature>
<dbReference type="Gene3D" id="3.40.50.720">
    <property type="entry name" value="NAD(P)-binding Rossmann-like Domain"/>
    <property type="match status" value="1"/>
</dbReference>
<keyword evidence="2 9" id="KW-0479">Metal-binding</keyword>